<proteinExistence type="predicted"/>
<gene>
    <name evidence="2" type="ORF">LWI29_033467</name>
</gene>
<protein>
    <recommendedName>
        <fullName evidence="1">RDR1/2-like RRM domain-containing protein</fullName>
    </recommendedName>
</protein>
<dbReference type="EMBL" id="JAUESC010000386">
    <property type="protein sequence ID" value="KAK0577477.1"/>
    <property type="molecule type" value="Genomic_DNA"/>
</dbReference>
<dbReference type="AlphaFoldDB" id="A0AA39RP42"/>
<accession>A0AA39RP42</accession>
<organism evidence="2 3">
    <name type="scientific">Acer saccharum</name>
    <name type="common">Sugar maple</name>
    <dbReference type="NCBI Taxonomy" id="4024"/>
    <lineage>
        <taxon>Eukaryota</taxon>
        <taxon>Viridiplantae</taxon>
        <taxon>Streptophyta</taxon>
        <taxon>Embryophyta</taxon>
        <taxon>Tracheophyta</taxon>
        <taxon>Spermatophyta</taxon>
        <taxon>Magnoliopsida</taxon>
        <taxon>eudicotyledons</taxon>
        <taxon>Gunneridae</taxon>
        <taxon>Pentapetalae</taxon>
        <taxon>rosids</taxon>
        <taxon>malvids</taxon>
        <taxon>Sapindales</taxon>
        <taxon>Sapindaceae</taxon>
        <taxon>Hippocastanoideae</taxon>
        <taxon>Acereae</taxon>
        <taxon>Acer</taxon>
    </lineage>
</organism>
<name>A0AA39RP42_ACESA</name>
<sequence>MVASKVFSEFANATASGKLRCATALEHIFKFQEMASSTTASARLCPGAETIRVFGFPGSVTSEVVKEFLELYTSEGTVYAIKIRQAKANRGGVPKAYAINLRFIPANRNSSTSNNKEKEKA</sequence>
<keyword evidence="3" id="KW-1185">Reference proteome</keyword>
<comment type="caution">
    <text evidence="2">The sequence shown here is derived from an EMBL/GenBank/DDBJ whole genome shotgun (WGS) entry which is preliminary data.</text>
</comment>
<evidence type="ECO:0000313" key="2">
    <source>
        <dbReference type="EMBL" id="KAK0577477.1"/>
    </source>
</evidence>
<evidence type="ECO:0000313" key="3">
    <source>
        <dbReference type="Proteomes" id="UP001168877"/>
    </source>
</evidence>
<dbReference type="Proteomes" id="UP001168877">
    <property type="component" value="Unassembled WGS sequence"/>
</dbReference>
<reference evidence="2" key="1">
    <citation type="journal article" date="2022" name="Plant J.">
        <title>Strategies of tolerance reflected in two North American maple genomes.</title>
        <authorList>
            <person name="McEvoy S.L."/>
            <person name="Sezen U.U."/>
            <person name="Trouern-Trend A."/>
            <person name="McMahon S.M."/>
            <person name="Schaberg P.G."/>
            <person name="Yang J."/>
            <person name="Wegrzyn J.L."/>
            <person name="Swenson N.G."/>
        </authorList>
    </citation>
    <scope>NUCLEOTIDE SEQUENCE</scope>
    <source>
        <strain evidence="2">NS2018</strain>
    </source>
</reference>
<evidence type="ECO:0000259" key="1">
    <source>
        <dbReference type="Pfam" id="PF26250"/>
    </source>
</evidence>
<reference evidence="2" key="2">
    <citation type="submission" date="2023-06" db="EMBL/GenBank/DDBJ databases">
        <authorList>
            <person name="Swenson N.G."/>
            <person name="Wegrzyn J.L."/>
            <person name="Mcevoy S.L."/>
        </authorList>
    </citation>
    <scope>NUCLEOTIDE SEQUENCE</scope>
    <source>
        <strain evidence="2">NS2018</strain>
        <tissue evidence="2">Leaf</tissue>
    </source>
</reference>
<dbReference type="InterPro" id="IPR058763">
    <property type="entry name" value="RRM_RDR1/2-like"/>
</dbReference>
<dbReference type="Pfam" id="PF26250">
    <property type="entry name" value="RRM_RdRP1_2"/>
    <property type="match status" value="1"/>
</dbReference>
<feature type="domain" description="RDR1/2-like RRM" evidence="1">
    <location>
        <begin position="50"/>
        <end position="104"/>
    </location>
</feature>